<evidence type="ECO:0000313" key="5">
    <source>
        <dbReference type="EMBL" id="KAJ5371337.1"/>
    </source>
</evidence>
<dbReference type="RefSeq" id="XP_056555771.1">
    <property type="nucleotide sequence ID" value="XM_056700358.1"/>
</dbReference>
<dbReference type="GO" id="GO:0005783">
    <property type="term" value="C:endoplasmic reticulum"/>
    <property type="evidence" value="ECO:0007669"/>
    <property type="project" value="TreeGrafter"/>
</dbReference>
<dbReference type="AlphaFoldDB" id="A0A9W9V788"/>
<name>A0A9W9V788_9EURO</name>
<dbReference type="SUPFAM" id="SSF51735">
    <property type="entry name" value="NAD(P)-binding Rossmann-fold domains"/>
    <property type="match status" value="1"/>
</dbReference>
<evidence type="ECO:0000256" key="4">
    <source>
        <dbReference type="RuleBase" id="RU000363"/>
    </source>
</evidence>
<keyword evidence="3" id="KW-0560">Oxidoreductase</keyword>
<gene>
    <name evidence="5" type="ORF">N7496_007429</name>
</gene>
<reference evidence="5" key="2">
    <citation type="journal article" date="2023" name="IMA Fungus">
        <title>Comparative genomic study of the Penicillium genus elucidates a diverse pangenome and 15 lateral gene transfer events.</title>
        <authorList>
            <person name="Petersen C."/>
            <person name="Sorensen T."/>
            <person name="Nielsen M.R."/>
            <person name="Sondergaard T.E."/>
            <person name="Sorensen J.L."/>
            <person name="Fitzpatrick D.A."/>
            <person name="Frisvad J.C."/>
            <person name="Nielsen K.L."/>
        </authorList>
    </citation>
    <scope>NUCLEOTIDE SEQUENCE</scope>
    <source>
        <strain evidence="5">IBT 29864</strain>
    </source>
</reference>
<accession>A0A9W9V788</accession>
<dbReference type="PROSITE" id="PS00061">
    <property type="entry name" value="ADH_SHORT"/>
    <property type="match status" value="1"/>
</dbReference>
<comment type="similarity">
    <text evidence="1 4">Belongs to the short-chain dehydrogenases/reductases (SDR) family.</text>
</comment>
<protein>
    <submittedName>
        <fullName evidence="5">Short-chain dehydrogenase/reductase SDR</fullName>
    </submittedName>
</protein>
<dbReference type="Gene3D" id="3.40.50.720">
    <property type="entry name" value="NAD(P)-binding Rossmann-like Domain"/>
    <property type="match status" value="1"/>
</dbReference>
<dbReference type="GO" id="GO:0019433">
    <property type="term" value="P:triglyceride catabolic process"/>
    <property type="evidence" value="ECO:0007669"/>
    <property type="project" value="TreeGrafter"/>
</dbReference>
<dbReference type="OrthoDB" id="2102561at2759"/>
<keyword evidence="6" id="KW-1185">Reference proteome</keyword>
<keyword evidence="2" id="KW-0521">NADP</keyword>
<dbReference type="InterPro" id="IPR036291">
    <property type="entry name" value="NAD(P)-bd_dom_sf"/>
</dbReference>
<dbReference type="PRINTS" id="PR00081">
    <property type="entry name" value="GDHRDH"/>
</dbReference>
<dbReference type="Proteomes" id="UP001147782">
    <property type="component" value="Unassembled WGS sequence"/>
</dbReference>
<comment type="caution">
    <text evidence="5">The sequence shown here is derived from an EMBL/GenBank/DDBJ whole genome shotgun (WGS) entry which is preliminary data.</text>
</comment>
<proteinExistence type="inferred from homology"/>
<dbReference type="PRINTS" id="PR00080">
    <property type="entry name" value="SDRFAMILY"/>
</dbReference>
<dbReference type="Pfam" id="PF00106">
    <property type="entry name" value="adh_short"/>
    <property type="match status" value="1"/>
</dbReference>
<evidence type="ECO:0000313" key="6">
    <source>
        <dbReference type="Proteomes" id="UP001147782"/>
    </source>
</evidence>
<reference evidence="5" key="1">
    <citation type="submission" date="2022-11" db="EMBL/GenBank/DDBJ databases">
        <authorList>
            <person name="Petersen C."/>
        </authorList>
    </citation>
    <scope>NUCLEOTIDE SEQUENCE</scope>
    <source>
        <strain evidence="5">IBT 29864</strain>
    </source>
</reference>
<sequence length="276" mass="29716">MSAPQYVLITGCSDGGIGASLALAFQRRGFHVIATARSVKRMSTLESVANVTLLPLDVTSPTSMQDALKKTVTVTGGKLHYLVNNSGVSYVMPTLDTSIEEAKKMFDVNLWGVLAMTQAFNPLLIKAQGCVVNIASMTAYLNAPYWSLYAASKAALSSMSETLRLEYAPFGVRVVTVVTGAVETNIMSHGDGFALPDGSMYRPVFKNIEDVARGKSLSSWLPVETYAERVLKDLMGGAHGKIWRGGLSSTMRLISSLPGFIMVGLFSPVTIQFQET</sequence>
<evidence type="ECO:0000256" key="2">
    <source>
        <dbReference type="ARBA" id="ARBA00022857"/>
    </source>
</evidence>
<dbReference type="GO" id="GO:0005811">
    <property type="term" value="C:lipid droplet"/>
    <property type="evidence" value="ECO:0007669"/>
    <property type="project" value="TreeGrafter"/>
</dbReference>
<evidence type="ECO:0000256" key="3">
    <source>
        <dbReference type="ARBA" id="ARBA00023002"/>
    </source>
</evidence>
<organism evidence="5 6">
    <name type="scientific">Penicillium cataractarum</name>
    <dbReference type="NCBI Taxonomy" id="2100454"/>
    <lineage>
        <taxon>Eukaryota</taxon>
        <taxon>Fungi</taxon>
        <taxon>Dikarya</taxon>
        <taxon>Ascomycota</taxon>
        <taxon>Pezizomycotina</taxon>
        <taxon>Eurotiomycetes</taxon>
        <taxon>Eurotiomycetidae</taxon>
        <taxon>Eurotiales</taxon>
        <taxon>Aspergillaceae</taxon>
        <taxon>Penicillium</taxon>
    </lineage>
</organism>
<dbReference type="GO" id="GO:0006654">
    <property type="term" value="P:phosphatidic acid biosynthetic process"/>
    <property type="evidence" value="ECO:0007669"/>
    <property type="project" value="TreeGrafter"/>
</dbReference>
<dbReference type="GO" id="GO:0004806">
    <property type="term" value="F:triacylglycerol lipase activity"/>
    <property type="evidence" value="ECO:0007669"/>
    <property type="project" value="TreeGrafter"/>
</dbReference>
<dbReference type="GeneID" id="81439537"/>
<dbReference type="InterPro" id="IPR002347">
    <property type="entry name" value="SDR_fam"/>
</dbReference>
<dbReference type="PANTHER" id="PTHR44169:SF6">
    <property type="entry name" value="NADPH-DEPENDENT 1-ACYLDIHYDROXYACETONE PHOSPHATE REDUCTASE"/>
    <property type="match status" value="1"/>
</dbReference>
<dbReference type="EMBL" id="JAPZBS010000005">
    <property type="protein sequence ID" value="KAJ5371337.1"/>
    <property type="molecule type" value="Genomic_DNA"/>
</dbReference>
<dbReference type="InterPro" id="IPR020904">
    <property type="entry name" value="Sc_DH/Rdtase_CS"/>
</dbReference>
<evidence type="ECO:0000256" key="1">
    <source>
        <dbReference type="ARBA" id="ARBA00006484"/>
    </source>
</evidence>
<dbReference type="PANTHER" id="PTHR44169">
    <property type="entry name" value="NADPH-DEPENDENT 1-ACYLDIHYDROXYACETONE PHOSPHATE REDUCTASE"/>
    <property type="match status" value="1"/>
</dbReference>
<dbReference type="GO" id="GO:0000140">
    <property type="term" value="F:acylglycerone-phosphate reductase (NADP+) activity"/>
    <property type="evidence" value="ECO:0007669"/>
    <property type="project" value="TreeGrafter"/>
</dbReference>